<evidence type="ECO:0000256" key="1">
    <source>
        <dbReference type="SAM" id="MobiDB-lite"/>
    </source>
</evidence>
<dbReference type="Proteomes" id="UP000314294">
    <property type="component" value="Unassembled WGS sequence"/>
</dbReference>
<keyword evidence="2" id="KW-0472">Membrane</keyword>
<evidence type="ECO:0000256" key="2">
    <source>
        <dbReference type="SAM" id="Phobius"/>
    </source>
</evidence>
<evidence type="ECO:0000313" key="4">
    <source>
        <dbReference type="Proteomes" id="UP000314294"/>
    </source>
</evidence>
<feature type="transmembrane region" description="Helical" evidence="2">
    <location>
        <begin position="47"/>
        <end position="67"/>
    </location>
</feature>
<organism evidence="3 4">
    <name type="scientific">Liparis tanakae</name>
    <name type="common">Tanaka's snailfish</name>
    <dbReference type="NCBI Taxonomy" id="230148"/>
    <lineage>
        <taxon>Eukaryota</taxon>
        <taxon>Metazoa</taxon>
        <taxon>Chordata</taxon>
        <taxon>Craniata</taxon>
        <taxon>Vertebrata</taxon>
        <taxon>Euteleostomi</taxon>
        <taxon>Actinopterygii</taxon>
        <taxon>Neopterygii</taxon>
        <taxon>Teleostei</taxon>
        <taxon>Neoteleostei</taxon>
        <taxon>Acanthomorphata</taxon>
        <taxon>Eupercaria</taxon>
        <taxon>Perciformes</taxon>
        <taxon>Cottioidei</taxon>
        <taxon>Cottales</taxon>
        <taxon>Liparidae</taxon>
        <taxon>Liparis</taxon>
    </lineage>
</organism>
<dbReference type="AlphaFoldDB" id="A0A4Z2G9L0"/>
<feature type="region of interest" description="Disordered" evidence="1">
    <location>
        <begin position="75"/>
        <end position="120"/>
    </location>
</feature>
<dbReference type="EMBL" id="SRLO01000653">
    <property type="protein sequence ID" value="TNN49524.1"/>
    <property type="molecule type" value="Genomic_DNA"/>
</dbReference>
<sequence>MSVFMSDNIKSPDLDVVWAETPRHRHGARVFCGALVFLHSAARDLQLINASYCIPIAPALAVVYVYLRLKRSAGNVSRQPEEPGAFPLFTGSTERGERGERASSEERGRRLLIDPVGVVD</sequence>
<evidence type="ECO:0000313" key="3">
    <source>
        <dbReference type="EMBL" id="TNN49524.1"/>
    </source>
</evidence>
<accession>A0A4Z2G9L0</accession>
<keyword evidence="4" id="KW-1185">Reference proteome</keyword>
<keyword evidence="2" id="KW-1133">Transmembrane helix</keyword>
<feature type="compositionally biased region" description="Basic and acidic residues" evidence="1">
    <location>
        <begin position="94"/>
        <end position="112"/>
    </location>
</feature>
<proteinExistence type="predicted"/>
<gene>
    <name evidence="3" type="ORF">EYF80_040284</name>
</gene>
<keyword evidence="2" id="KW-0812">Transmembrane</keyword>
<name>A0A4Z2G9L0_9TELE</name>
<protein>
    <submittedName>
        <fullName evidence="3">Uncharacterized protein</fullName>
    </submittedName>
</protein>
<reference evidence="3 4" key="1">
    <citation type="submission" date="2019-03" db="EMBL/GenBank/DDBJ databases">
        <title>First draft genome of Liparis tanakae, snailfish: a comprehensive survey of snailfish specific genes.</title>
        <authorList>
            <person name="Kim W."/>
            <person name="Song I."/>
            <person name="Jeong J.-H."/>
            <person name="Kim D."/>
            <person name="Kim S."/>
            <person name="Ryu S."/>
            <person name="Song J.Y."/>
            <person name="Lee S.K."/>
        </authorList>
    </citation>
    <scope>NUCLEOTIDE SEQUENCE [LARGE SCALE GENOMIC DNA]</scope>
    <source>
        <tissue evidence="3">Muscle</tissue>
    </source>
</reference>
<comment type="caution">
    <text evidence="3">The sequence shown here is derived from an EMBL/GenBank/DDBJ whole genome shotgun (WGS) entry which is preliminary data.</text>
</comment>